<accession>A0A110B3M8</accession>
<organism evidence="1 2">
    <name type="scientific">Mucilaginibacter gotjawali</name>
    <dbReference type="NCBI Taxonomy" id="1550579"/>
    <lineage>
        <taxon>Bacteria</taxon>
        <taxon>Pseudomonadati</taxon>
        <taxon>Bacteroidota</taxon>
        <taxon>Sphingobacteriia</taxon>
        <taxon>Sphingobacteriales</taxon>
        <taxon>Sphingobacteriaceae</taxon>
        <taxon>Mucilaginibacter</taxon>
    </lineage>
</organism>
<dbReference type="Proteomes" id="UP000218263">
    <property type="component" value="Chromosome"/>
</dbReference>
<dbReference type="RefSeq" id="WP_096353802.1">
    <property type="nucleotide sequence ID" value="NZ_AP017313.1"/>
</dbReference>
<evidence type="ECO:0000313" key="2">
    <source>
        <dbReference type="Proteomes" id="UP000218263"/>
    </source>
</evidence>
<keyword evidence="2" id="KW-1185">Reference proteome</keyword>
<gene>
    <name evidence="1" type="ORF">MgSA37_03655</name>
</gene>
<name>A0A110B3M8_9SPHI</name>
<dbReference type="AlphaFoldDB" id="A0A110B3M8"/>
<dbReference type="EMBL" id="AP017313">
    <property type="protein sequence ID" value="BAU55466.1"/>
    <property type="molecule type" value="Genomic_DNA"/>
</dbReference>
<dbReference type="InterPro" id="IPR011576">
    <property type="entry name" value="Pyridox_Oxase_N"/>
</dbReference>
<dbReference type="SUPFAM" id="SSF50475">
    <property type="entry name" value="FMN-binding split barrel"/>
    <property type="match status" value="1"/>
</dbReference>
<dbReference type="InterPro" id="IPR052019">
    <property type="entry name" value="F420H2_bilvrd_red/Heme_oxyg"/>
</dbReference>
<dbReference type="OrthoDB" id="162914at2"/>
<dbReference type="Gene3D" id="2.30.110.10">
    <property type="entry name" value="Electron Transport, Fmn-binding Protein, Chain A"/>
    <property type="match status" value="1"/>
</dbReference>
<evidence type="ECO:0000313" key="1">
    <source>
        <dbReference type="EMBL" id="BAU55466.1"/>
    </source>
</evidence>
<dbReference type="PANTHER" id="PTHR35176:SF6">
    <property type="entry name" value="HEME OXYGENASE HI_0854-RELATED"/>
    <property type="match status" value="1"/>
</dbReference>
<dbReference type="InterPro" id="IPR012349">
    <property type="entry name" value="Split_barrel_FMN-bd"/>
</dbReference>
<protein>
    <submittedName>
        <fullName evidence="1">Pyridoxamine 5'-phosphate oxidase</fullName>
    </submittedName>
</protein>
<dbReference type="PANTHER" id="PTHR35176">
    <property type="entry name" value="HEME OXYGENASE HI_0854-RELATED"/>
    <property type="match status" value="1"/>
</dbReference>
<reference evidence="1 2" key="1">
    <citation type="submission" date="2015-12" db="EMBL/GenBank/DDBJ databases">
        <title>Genome sequence of Mucilaginibacter gotjawali.</title>
        <authorList>
            <person name="Lee J.S."/>
            <person name="Lee K.C."/>
            <person name="Kim K.K."/>
            <person name="Lee B.W."/>
        </authorList>
    </citation>
    <scope>NUCLEOTIDE SEQUENCE [LARGE SCALE GENOMIC DNA]</scope>
    <source>
        <strain evidence="1 2">SA3-7</strain>
    </source>
</reference>
<dbReference type="GO" id="GO:0016627">
    <property type="term" value="F:oxidoreductase activity, acting on the CH-CH group of donors"/>
    <property type="evidence" value="ECO:0007669"/>
    <property type="project" value="TreeGrafter"/>
</dbReference>
<sequence>MTKEFLYNFIKQHRLAVISTTSKKNKPEAALIGFAVSEELEIVFDTVKTSRKYQNLLHNPNVAIVIGWDNETTVQYEGIATELSGDDAGRYKEIYFSVYPDGRERAVTWPHIVHFKVIPKWIRYSNFNEPVVVEELTGPF</sequence>
<dbReference type="GO" id="GO:0070967">
    <property type="term" value="F:coenzyme F420 binding"/>
    <property type="evidence" value="ECO:0007669"/>
    <property type="project" value="TreeGrafter"/>
</dbReference>
<dbReference type="GO" id="GO:0005829">
    <property type="term" value="C:cytosol"/>
    <property type="evidence" value="ECO:0007669"/>
    <property type="project" value="TreeGrafter"/>
</dbReference>
<proteinExistence type="predicted"/>
<dbReference type="KEGG" id="mgot:MgSA37_03655"/>
<dbReference type="Pfam" id="PF01243">
    <property type="entry name" value="PNPOx_N"/>
    <property type="match status" value="1"/>
</dbReference>